<dbReference type="GO" id="GO:0016020">
    <property type="term" value="C:membrane"/>
    <property type="evidence" value="ECO:0007669"/>
    <property type="project" value="UniProtKB-SubCell"/>
</dbReference>
<evidence type="ECO:0000256" key="12">
    <source>
        <dbReference type="SAM" id="Phobius"/>
    </source>
</evidence>
<evidence type="ECO:0000313" key="15">
    <source>
        <dbReference type="EMBL" id="BBB28960.1"/>
    </source>
</evidence>
<dbReference type="AlphaFoldDB" id="A0A7R6SV15"/>
<dbReference type="CDD" id="cd16922">
    <property type="entry name" value="HATPase_EvgS-ArcB-TorS-like"/>
    <property type="match status" value="1"/>
</dbReference>
<dbReference type="SMART" id="SM00387">
    <property type="entry name" value="HATPase_c"/>
    <property type="match status" value="1"/>
</dbReference>
<dbReference type="InterPro" id="IPR003660">
    <property type="entry name" value="HAMP_dom"/>
</dbReference>
<dbReference type="CDD" id="cd00082">
    <property type="entry name" value="HisKA"/>
    <property type="match status" value="1"/>
</dbReference>
<dbReference type="KEGG" id="njp:NEJAP_1003"/>
<dbReference type="PRINTS" id="PR00344">
    <property type="entry name" value="BCTRLSENSOR"/>
</dbReference>
<evidence type="ECO:0000256" key="10">
    <source>
        <dbReference type="ARBA" id="ARBA00064003"/>
    </source>
</evidence>
<evidence type="ECO:0000256" key="3">
    <source>
        <dbReference type="ARBA" id="ARBA00012438"/>
    </source>
</evidence>
<dbReference type="Pfam" id="PF02518">
    <property type="entry name" value="HATPase_c"/>
    <property type="match status" value="1"/>
</dbReference>
<keyword evidence="9" id="KW-0902">Two-component regulatory system</keyword>
<dbReference type="Gene3D" id="1.10.287.130">
    <property type="match status" value="1"/>
</dbReference>
<dbReference type="InterPro" id="IPR005467">
    <property type="entry name" value="His_kinase_dom"/>
</dbReference>
<dbReference type="FunFam" id="3.30.565.10:FF:000010">
    <property type="entry name" value="Sensor histidine kinase RcsC"/>
    <property type="match status" value="1"/>
</dbReference>
<dbReference type="InterPro" id="IPR003594">
    <property type="entry name" value="HATPase_dom"/>
</dbReference>
<evidence type="ECO:0000256" key="8">
    <source>
        <dbReference type="ARBA" id="ARBA00022840"/>
    </source>
</evidence>
<feature type="domain" description="Histidine kinase" evidence="13">
    <location>
        <begin position="269"/>
        <end position="489"/>
    </location>
</feature>
<dbReference type="SUPFAM" id="SSF47384">
    <property type="entry name" value="Homodimeric domain of signal transducing histidine kinase"/>
    <property type="match status" value="1"/>
</dbReference>
<comment type="catalytic activity">
    <reaction evidence="1">
        <text>ATP + protein L-histidine = ADP + protein N-phospho-L-histidine.</text>
        <dbReference type="EC" id="2.7.13.3"/>
    </reaction>
</comment>
<dbReference type="InterPro" id="IPR004358">
    <property type="entry name" value="Sig_transdc_His_kin-like_C"/>
</dbReference>
<dbReference type="InterPro" id="IPR036890">
    <property type="entry name" value="HATPase_C_sf"/>
</dbReference>
<dbReference type="Gene3D" id="3.30.565.10">
    <property type="entry name" value="Histidine kinase-like ATPase, C-terminal domain"/>
    <property type="match status" value="1"/>
</dbReference>
<dbReference type="InterPro" id="IPR003661">
    <property type="entry name" value="HisK_dim/P_dom"/>
</dbReference>
<reference evidence="15 16" key="1">
    <citation type="journal article" date="2008" name="Int. J. Syst. Evol. Microbiol.">
        <title>Neptunomonas japonica sp. nov., an Osedax japonicus symbiont-like bacterium isolated from sediment adjacent to sperm whale carcasses off Kagoshima, Japan.</title>
        <authorList>
            <person name="Miyazaki M."/>
            <person name="Nogi Y."/>
            <person name="Fujiwara Y."/>
            <person name="Kawato M."/>
            <person name="Kubokawa K."/>
            <person name="Horikoshi K."/>
        </authorList>
    </citation>
    <scope>NUCLEOTIDE SEQUENCE [LARGE SCALE GENOMIC DNA]</scope>
    <source>
        <strain evidence="15 16">JAMM 1380</strain>
    </source>
</reference>
<evidence type="ECO:0000256" key="4">
    <source>
        <dbReference type="ARBA" id="ARBA00022553"/>
    </source>
</evidence>
<dbReference type="SUPFAM" id="SSF55874">
    <property type="entry name" value="ATPase domain of HSP90 chaperone/DNA topoisomerase II/histidine kinase"/>
    <property type="match status" value="1"/>
</dbReference>
<organism evidence="15 16">
    <name type="scientific">Neptunomonas japonica JAMM 1380</name>
    <dbReference type="NCBI Taxonomy" id="1441457"/>
    <lineage>
        <taxon>Bacteria</taxon>
        <taxon>Pseudomonadati</taxon>
        <taxon>Pseudomonadota</taxon>
        <taxon>Gammaproteobacteria</taxon>
        <taxon>Oceanospirillales</taxon>
        <taxon>Oceanospirillaceae</taxon>
        <taxon>Neptunomonas</taxon>
    </lineage>
</organism>
<proteinExistence type="predicted"/>
<name>A0A7R6SV15_9GAMM</name>
<dbReference type="PROSITE" id="PS50109">
    <property type="entry name" value="HIS_KIN"/>
    <property type="match status" value="1"/>
</dbReference>
<evidence type="ECO:0000256" key="1">
    <source>
        <dbReference type="ARBA" id="ARBA00000085"/>
    </source>
</evidence>
<dbReference type="PANTHER" id="PTHR45339:SF1">
    <property type="entry name" value="HYBRID SIGNAL TRANSDUCTION HISTIDINE KINASE J"/>
    <property type="match status" value="1"/>
</dbReference>
<keyword evidence="12" id="KW-1133">Transmembrane helix</keyword>
<evidence type="ECO:0000256" key="7">
    <source>
        <dbReference type="ARBA" id="ARBA00022777"/>
    </source>
</evidence>
<evidence type="ECO:0000256" key="2">
    <source>
        <dbReference type="ARBA" id="ARBA00004370"/>
    </source>
</evidence>
<feature type="domain" description="HAMP" evidence="14">
    <location>
        <begin position="194"/>
        <end position="247"/>
    </location>
</feature>
<protein>
    <recommendedName>
        <fullName evidence="11">Sensory/regulatory protein RpfC</fullName>
        <ecNumber evidence="3">2.7.13.3</ecNumber>
    </recommendedName>
</protein>
<keyword evidence="12" id="KW-0812">Transmembrane</keyword>
<evidence type="ECO:0000259" key="13">
    <source>
        <dbReference type="PROSITE" id="PS50109"/>
    </source>
</evidence>
<dbReference type="SMART" id="SM00388">
    <property type="entry name" value="HisKA"/>
    <property type="match status" value="1"/>
</dbReference>
<accession>A0A7R6SV15</accession>
<dbReference type="SMART" id="SM00304">
    <property type="entry name" value="HAMP"/>
    <property type="match status" value="1"/>
</dbReference>
<dbReference type="Pfam" id="PF00512">
    <property type="entry name" value="HisKA"/>
    <property type="match status" value="1"/>
</dbReference>
<dbReference type="InterPro" id="IPR036097">
    <property type="entry name" value="HisK_dim/P_sf"/>
</dbReference>
<keyword evidence="16" id="KW-1185">Reference proteome</keyword>
<keyword evidence="7 15" id="KW-0418">Kinase</keyword>
<evidence type="ECO:0000313" key="16">
    <source>
        <dbReference type="Proteomes" id="UP000595332"/>
    </source>
</evidence>
<keyword evidence="6" id="KW-0547">Nucleotide-binding</keyword>
<dbReference type="PROSITE" id="PS50885">
    <property type="entry name" value="HAMP"/>
    <property type="match status" value="1"/>
</dbReference>
<dbReference type="GO" id="GO:0000155">
    <property type="term" value="F:phosphorelay sensor kinase activity"/>
    <property type="evidence" value="ECO:0007669"/>
    <property type="project" value="InterPro"/>
</dbReference>
<dbReference type="PANTHER" id="PTHR45339">
    <property type="entry name" value="HYBRID SIGNAL TRANSDUCTION HISTIDINE KINASE J"/>
    <property type="match status" value="1"/>
</dbReference>
<dbReference type="FunFam" id="1.10.287.130:FF:000002">
    <property type="entry name" value="Two-component osmosensing histidine kinase"/>
    <property type="match status" value="1"/>
</dbReference>
<evidence type="ECO:0000256" key="9">
    <source>
        <dbReference type="ARBA" id="ARBA00023012"/>
    </source>
</evidence>
<sequence>MKQFLRDLPVRHKLTAIVMVTSLIVLTISYVFFIANFWFSSREQLVGSVHTLTKAVSINTTAALVFDDELTAAELLRTLSANKDIEYAVLRNVKGDVFAEYGLLVPVERSVNVLKRLYEASNVSDADDWGYEFFDDYLILEQQIKEKDRLIGSLGVRVSLASYKEMVNQWILFGLLAITGVLLIGFFITSRLKKVIINPIEKLIHTMRVVSEVNDYSRRVENHSSDEFGVMVKGFNTMIGQIQERDEALKHAKDIAEEANKAKSRFLATMSHEIRTPMNGVLGMAELLLNSELTDEQRRNAEIIHRSGGSLLSIINDILDYSKIEAGQLILESVSFDLYAQIEEVMLLLSETVNGKKLAISHQFDPDFNGQMTGDPIRLRQILMNLIGNALKFTQVGRVNVKVSALLLESAPFLRIEVQDSGSGISETAIGRIFESFSQEDSSITRKYGGTGLGLAICRQLVGLMEGEIGVQSIEGKGSVFWFELPLNAQDAHGSDVGKTLLNGSRILLLRQHGHAVSNVSQLLADWGVVLTIVNSSSEAEIKIQEAASLHKNFSLVLLEHWEQERELSKFIHSLSYRYSQFATKFMVVASDELSTMRLPEYVCVIREKDGHIRPSLLLDQLCDILASQEKQK</sequence>
<dbReference type="InterPro" id="IPR033417">
    <property type="entry name" value="CHASE8"/>
</dbReference>
<keyword evidence="4" id="KW-0597">Phosphoprotein</keyword>
<dbReference type="GO" id="GO:0005524">
    <property type="term" value="F:ATP binding"/>
    <property type="evidence" value="ECO:0007669"/>
    <property type="project" value="UniProtKB-KW"/>
</dbReference>
<evidence type="ECO:0000256" key="5">
    <source>
        <dbReference type="ARBA" id="ARBA00022679"/>
    </source>
</evidence>
<keyword evidence="5" id="KW-0808">Transferase</keyword>
<comment type="subcellular location">
    <subcellularLocation>
        <location evidence="2">Membrane</location>
    </subcellularLocation>
</comment>
<dbReference type="Pfam" id="PF17152">
    <property type="entry name" value="CHASE8"/>
    <property type="match status" value="1"/>
</dbReference>
<dbReference type="Gene3D" id="6.10.340.10">
    <property type="match status" value="1"/>
</dbReference>
<dbReference type="EC" id="2.7.13.3" evidence="3"/>
<evidence type="ECO:0000256" key="6">
    <source>
        <dbReference type="ARBA" id="ARBA00022741"/>
    </source>
</evidence>
<dbReference type="CDD" id="cd06225">
    <property type="entry name" value="HAMP"/>
    <property type="match status" value="1"/>
</dbReference>
<dbReference type="RefSeq" id="WP_201349602.1">
    <property type="nucleotide sequence ID" value="NZ_AP014546.1"/>
</dbReference>
<keyword evidence="12" id="KW-0472">Membrane</keyword>
<feature type="transmembrane region" description="Helical" evidence="12">
    <location>
        <begin position="170"/>
        <end position="188"/>
    </location>
</feature>
<keyword evidence="8" id="KW-0067">ATP-binding</keyword>
<gene>
    <name evidence="15" type="ORF">NEJAP_1003</name>
</gene>
<evidence type="ECO:0000259" key="14">
    <source>
        <dbReference type="PROSITE" id="PS50885"/>
    </source>
</evidence>
<evidence type="ECO:0000256" key="11">
    <source>
        <dbReference type="ARBA" id="ARBA00068150"/>
    </source>
</evidence>
<dbReference type="SUPFAM" id="SSF158472">
    <property type="entry name" value="HAMP domain-like"/>
    <property type="match status" value="1"/>
</dbReference>
<comment type="subunit">
    <text evidence="10">At low DSF concentrations, interacts with RpfF.</text>
</comment>
<dbReference type="Pfam" id="PF00672">
    <property type="entry name" value="HAMP"/>
    <property type="match status" value="1"/>
</dbReference>
<dbReference type="EMBL" id="AP014546">
    <property type="protein sequence ID" value="BBB28960.1"/>
    <property type="molecule type" value="Genomic_DNA"/>
</dbReference>
<dbReference type="Proteomes" id="UP000595332">
    <property type="component" value="Chromosome"/>
</dbReference>
<feature type="transmembrane region" description="Helical" evidence="12">
    <location>
        <begin position="14"/>
        <end position="39"/>
    </location>
</feature>